<gene>
    <name evidence="3" type="ORF">BJ979_000706</name>
</gene>
<dbReference type="Pfam" id="PF08240">
    <property type="entry name" value="ADH_N"/>
    <property type="match status" value="1"/>
</dbReference>
<protein>
    <submittedName>
        <fullName evidence="3">NADPH:quinone reductase-like Zn-dependent oxidoreductase</fullName>
    </submittedName>
</protein>
<evidence type="ECO:0000256" key="1">
    <source>
        <dbReference type="ARBA" id="ARBA00022857"/>
    </source>
</evidence>
<dbReference type="EMBL" id="JACBZY010000001">
    <property type="protein sequence ID" value="NYG98080.1"/>
    <property type="molecule type" value="Genomic_DNA"/>
</dbReference>
<keyword evidence="4" id="KW-1185">Reference proteome</keyword>
<reference evidence="3 4" key="1">
    <citation type="submission" date="2020-07" db="EMBL/GenBank/DDBJ databases">
        <title>Sequencing the genomes of 1000 actinobacteria strains.</title>
        <authorList>
            <person name="Klenk H.-P."/>
        </authorList>
    </citation>
    <scope>NUCLEOTIDE SEQUENCE [LARGE SCALE GENOMIC DNA]</scope>
    <source>
        <strain evidence="3 4">DSM 23141</strain>
    </source>
</reference>
<evidence type="ECO:0000313" key="3">
    <source>
        <dbReference type="EMBL" id="NYG98080.1"/>
    </source>
</evidence>
<name>A0A852Y9N2_9MICO</name>
<dbReference type="InterPro" id="IPR011032">
    <property type="entry name" value="GroES-like_sf"/>
</dbReference>
<keyword evidence="1" id="KW-0521">NADP</keyword>
<accession>A0A852Y9N2</accession>
<dbReference type="InterPro" id="IPR013154">
    <property type="entry name" value="ADH-like_N"/>
</dbReference>
<dbReference type="PANTHER" id="PTHR44154:SF1">
    <property type="entry name" value="QUINONE OXIDOREDUCTASE"/>
    <property type="match status" value="1"/>
</dbReference>
<dbReference type="InterPro" id="IPR020843">
    <property type="entry name" value="ER"/>
</dbReference>
<proteinExistence type="predicted"/>
<organism evidence="3 4">
    <name type="scientific">Schumannella luteola</name>
    <dbReference type="NCBI Taxonomy" id="472059"/>
    <lineage>
        <taxon>Bacteria</taxon>
        <taxon>Bacillati</taxon>
        <taxon>Actinomycetota</taxon>
        <taxon>Actinomycetes</taxon>
        <taxon>Micrococcales</taxon>
        <taxon>Microbacteriaceae</taxon>
        <taxon>Schumannella</taxon>
    </lineage>
</organism>
<dbReference type="InterPro" id="IPR051603">
    <property type="entry name" value="Zinc-ADH_QOR/CCCR"/>
</dbReference>
<dbReference type="Proteomes" id="UP000553888">
    <property type="component" value="Unassembled WGS sequence"/>
</dbReference>
<dbReference type="Gene3D" id="3.90.180.10">
    <property type="entry name" value="Medium-chain alcohol dehydrogenases, catalytic domain"/>
    <property type="match status" value="1"/>
</dbReference>
<feature type="domain" description="Enoyl reductase (ER)" evidence="2">
    <location>
        <begin position="17"/>
        <end position="351"/>
    </location>
</feature>
<dbReference type="Gene3D" id="3.40.50.720">
    <property type="entry name" value="NAD(P)-binding Rossmann-like Domain"/>
    <property type="match status" value="1"/>
</dbReference>
<comment type="caution">
    <text evidence="3">The sequence shown here is derived from an EMBL/GenBank/DDBJ whole genome shotgun (WGS) entry which is preliminary data.</text>
</comment>
<dbReference type="AlphaFoldDB" id="A0A852Y9N2"/>
<evidence type="ECO:0000259" key="2">
    <source>
        <dbReference type="SMART" id="SM00829"/>
    </source>
</evidence>
<dbReference type="InterPro" id="IPR036291">
    <property type="entry name" value="NAD(P)-bd_dom_sf"/>
</dbReference>
<dbReference type="SUPFAM" id="SSF50129">
    <property type="entry name" value="GroES-like"/>
    <property type="match status" value="1"/>
</dbReference>
<dbReference type="PANTHER" id="PTHR44154">
    <property type="entry name" value="QUINONE OXIDOREDUCTASE"/>
    <property type="match status" value="1"/>
</dbReference>
<dbReference type="Pfam" id="PF13602">
    <property type="entry name" value="ADH_zinc_N_2"/>
    <property type="match status" value="1"/>
</dbReference>
<sequence length="353" mass="36038">MPDERTLMRAITIQTFGDPDGMHLTDLPEPTPAPGELRIHVAAIGVGGVDAVIRRGGLGTFGFEEGLVPGSEVAGVVESVGDGVDPAWVGRRVWAFTGTAGGYLEHAIAASVDDVTELPEALSEVDAVALGSAAPVAHFGLERARLAPGERVLVRGAAGSIGIAAVELAARAGASVVAVSTSSAERGDRLRALGATQMLGRDLTPLEDARGAESGREAPASATAAALTSGATTELAEFDVILDIVGGPGLADTIGRLAPNGRLVAVGVVGGFPPPEFGMALLAGFRRSISFGGLSLDTIERDVLAAERSRLLAAAARGELTPVVQEVLPLEQAAEAHRRMDAGEVFGRFVLVP</sequence>
<dbReference type="SUPFAM" id="SSF51735">
    <property type="entry name" value="NAD(P)-binding Rossmann-fold domains"/>
    <property type="match status" value="1"/>
</dbReference>
<evidence type="ECO:0000313" key="4">
    <source>
        <dbReference type="Proteomes" id="UP000553888"/>
    </source>
</evidence>
<dbReference type="SMART" id="SM00829">
    <property type="entry name" value="PKS_ER"/>
    <property type="match status" value="1"/>
</dbReference>
<dbReference type="GO" id="GO:0016491">
    <property type="term" value="F:oxidoreductase activity"/>
    <property type="evidence" value="ECO:0007669"/>
    <property type="project" value="InterPro"/>
</dbReference>